<dbReference type="EMBL" id="CALSDN010000005">
    <property type="protein sequence ID" value="CAH6721040.1"/>
    <property type="molecule type" value="Genomic_DNA"/>
</dbReference>
<protein>
    <submittedName>
        <fullName evidence="1">Beta-mannosyltransferase 5</fullName>
    </submittedName>
</protein>
<gene>
    <name evidence="1" type="ORF">CLIB1444_05S02234</name>
</gene>
<proteinExistence type="predicted"/>
<reference evidence="1" key="1">
    <citation type="submission" date="2022-06" db="EMBL/GenBank/DDBJ databases">
        <authorList>
            <person name="Legras J.-L."/>
            <person name="Devillers H."/>
            <person name="Grondin C."/>
        </authorList>
    </citation>
    <scope>NUCLEOTIDE SEQUENCE</scope>
    <source>
        <strain evidence="1">CLIB 1444</strain>
    </source>
</reference>
<comment type="caution">
    <text evidence="1">The sequence shown here is derived from an EMBL/GenBank/DDBJ whole genome shotgun (WGS) entry which is preliminary data.</text>
</comment>
<name>A0ACA9Y7P5_9ASCO</name>
<sequence length="663" mass="77416">MHKRLRFQIILVLLIIATLVYHLSHYNEKDFKNVLYTSRKSFQKLLKNRISIDQVIIPKDVNTDLVQSDNKFTFDGGSSLTNKVKKSKYENHELTVYNDLNDIGLNLEKCNKIENHLRVGITDATSVDVSLVEILTQFLQQYQTNPYYGEIAPLFIQELKLQLKFGVVEHYWYRLAGSSVWLEQYQAHFMISRILYTPSGSRNQPLVSFTYGQLFDKDWHELTNTKIIVPTNLKEGAIEDNGKFFKEISFPYFLPIPFWHDYDDSKGRYYGPEDPRIILVNNDGYEEPLIIFNAYHRKFTHFDDDFDSKILLKSRFFRSIFICWPWKFQKGKYNTDGFSNDDFDNRLYNKVIELKIKNLGRQKNQKNWTPFLVSEEKNFIYFIYRWSNLEVLKCDLAHGTGICSFSYRLNRKLSTKAGVGPLRGGTQLININSILDKKFIPNNREIWIGFARAHLDKCGCGKDMYRPNLVVLTKDTLEGQNHYKIALISSSISFDVPMVAWDLSNPTSMCEAGSPNVLLPNGIGSWDVEVKDREVEDHLLLTLSISDFTVHRIYVKGLLSQLLSNNNQIFSDQPTLEQVQHDSHGFNNDNIVCGLKKATEFCKDYGLQVFYHQPEFSYIDYFKNLKESIKENFNVDQFIDYQENSDIDSYKHALYHQQLQSLE</sequence>
<dbReference type="Proteomes" id="UP001152531">
    <property type="component" value="Unassembled WGS sequence"/>
</dbReference>
<evidence type="ECO:0000313" key="1">
    <source>
        <dbReference type="EMBL" id="CAH6721040.1"/>
    </source>
</evidence>
<evidence type="ECO:0000313" key="2">
    <source>
        <dbReference type="Proteomes" id="UP001152531"/>
    </source>
</evidence>
<accession>A0ACA9Y7P5</accession>
<organism evidence="1 2">
    <name type="scientific">[Candida] jaroonii</name>
    <dbReference type="NCBI Taxonomy" id="467808"/>
    <lineage>
        <taxon>Eukaryota</taxon>
        <taxon>Fungi</taxon>
        <taxon>Dikarya</taxon>
        <taxon>Ascomycota</taxon>
        <taxon>Saccharomycotina</taxon>
        <taxon>Pichiomycetes</taxon>
        <taxon>Debaryomycetaceae</taxon>
        <taxon>Yamadazyma</taxon>
    </lineage>
</organism>
<keyword evidence="2" id="KW-1185">Reference proteome</keyword>